<dbReference type="InterPro" id="IPR036890">
    <property type="entry name" value="HATPase_C_sf"/>
</dbReference>
<dbReference type="InterPro" id="IPR001789">
    <property type="entry name" value="Sig_transdc_resp-reg_receiver"/>
</dbReference>
<name>A0A9P3GFE8_9APHY</name>
<dbReference type="SUPFAM" id="SSF55874">
    <property type="entry name" value="ATPase domain of HSP90 chaperone/DNA topoisomerase II/histidine kinase"/>
    <property type="match status" value="2"/>
</dbReference>
<feature type="region of interest" description="Disordered" evidence="7">
    <location>
        <begin position="1"/>
        <end position="58"/>
    </location>
</feature>
<proteinExistence type="predicted"/>
<evidence type="ECO:0000256" key="3">
    <source>
        <dbReference type="ARBA" id="ARBA00022553"/>
    </source>
</evidence>
<dbReference type="Gene3D" id="1.10.287.130">
    <property type="match status" value="1"/>
</dbReference>
<dbReference type="InterPro" id="IPR036097">
    <property type="entry name" value="HisK_dim/P_sf"/>
</dbReference>
<dbReference type="GO" id="GO:0005886">
    <property type="term" value="C:plasma membrane"/>
    <property type="evidence" value="ECO:0007669"/>
    <property type="project" value="TreeGrafter"/>
</dbReference>
<feature type="region of interest" description="Disordered" evidence="7">
    <location>
        <begin position="123"/>
        <end position="150"/>
    </location>
</feature>
<feature type="transmembrane region" description="Helical" evidence="8">
    <location>
        <begin position="272"/>
        <end position="295"/>
    </location>
</feature>
<dbReference type="EC" id="2.7.13.3" evidence="2"/>
<feature type="region of interest" description="Disordered" evidence="7">
    <location>
        <begin position="590"/>
        <end position="661"/>
    </location>
</feature>
<keyword evidence="5 11" id="KW-0418">Kinase</keyword>
<dbReference type="Pfam" id="PF00512">
    <property type="entry name" value="HisKA"/>
    <property type="match status" value="1"/>
</dbReference>
<dbReference type="InterPro" id="IPR003661">
    <property type="entry name" value="HisK_dim/P_dom"/>
</dbReference>
<evidence type="ECO:0000256" key="5">
    <source>
        <dbReference type="ARBA" id="ARBA00022777"/>
    </source>
</evidence>
<comment type="caution">
    <text evidence="11">The sequence shown here is derived from an EMBL/GenBank/DDBJ whole genome shotgun (WGS) entry which is preliminary data.</text>
</comment>
<evidence type="ECO:0000256" key="4">
    <source>
        <dbReference type="ARBA" id="ARBA00022679"/>
    </source>
</evidence>
<evidence type="ECO:0000256" key="2">
    <source>
        <dbReference type="ARBA" id="ARBA00012438"/>
    </source>
</evidence>
<feature type="compositionally biased region" description="Basic and acidic residues" evidence="7">
    <location>
        <begin position="123"/>
        <end position="138"/>
    </location>
</feature>
<feature type="region of interest" description="Disordered" evidence="7">
    <location>
        <begin position="836"/>
        <end position="900"/>
    </location>
</feature>
<feature type="domain" description="Histidine kinase" evidence="9">
    <location>
        <begin position="416"/>
        <end position="760"/>
    </location>
</feature>
<feature type="region of interest" description="Disordered" evidence="7">
    <location>
        <begin position="914"/>
        <end position="939"/>
    </location>
</feature>
<feature type="compositionally biased region" description="Basic and acidic residues" evidence="7">
    <location>
        <begin position="640"/>
        <end position="657"/>
    </location>
</feature>
<dbReference type="Proteomes" id="UP000703269">
    <property type="component" value="Unassembled WGS sequence"/>
</dbReference>
<dbReference type="CDD" id="cd17546">
    <property type="entry name" value="REC_hyHK_CKI1_RcsC-like"/>
    <property type="match status" value="1"/>
</dbReference>
<evidence type="ECO:0000259" key="10">
    <source>
        <dbReference type="PROSITE" id="PS50110"/>
    </source>
</evidence>
<feature type="domain" description="Response regulatory" evidence="10">
    <location>
        <begin position="958"/>
        <end position="1100"/>
    </location>
</feature>
<feature type="region of interest" description="Disordered" evidence="7">
    <location>
        <begin position="71"/>
        <end position="111"/>
    </location>
</feature>
<feature type="compositionally biased region" description="Pro residues" evidence="7">
    <location>
        <begin position="802"/>
        <end position="814"/>
    </location>
</feature>
<accession>A0A9P3GFE8</accession>
<organism evidence="11 12">
    <name type="scientific">Phanerochaete sordida</name>
    <dbReference type="NCBI Taxonomy" id="48140"/>
    <lineage>
        <taxon>Eukaryota</taxon>
        <taxon>Fungi</taxon>
        <taxon>Dikarya</taxon>
        <taxon>Basidiomycota</taxon>
        <taxon>Agaricomycotina</taxon>
        <taxon>Agaricomycetes</taxon>
        <taxon>Polyporales</taxon>
        <taxon>Phanerochaetaceae</taxon>
        <taxon>Phanerochaete</taxon>
    </lineage>
</organism>
<evidence type="ECO:0000313" key="12">
    <source>
        <dbReference type="Proteomes" id="UP000703269"/>
    </source>
</evidence>
<dbReference type="PANTHER" id="PTHR43047:SF66">
    <property type="entry name" value="HISKA"/>
    <property type="match status" value="1"/>
</dbReference>
<dbReference type="InterPro" id="IPR011006">
    <property type="entry name" value="CheY-like_superfamily"/>
</dbReference>
<dbReference type="EMBL" id="BPQB01000035">
    <property type="protein sequence ID" value="GJE93860.1"/>
    <property type="molecule type" value="Genomic_DNA"/>
</dbReference>
<keyword evidence="3 6" id="KW-0597">Phosphoprotein</keyword>
<feature type="transmembrane region" description="Helical" evidence="8">
    <location>
        <begin position="354"/>
        <end position="373"/>
    </location>
</feature>
<protein>
    <recommendedName>
        <fullName evidence="2">histidine kinase</fullName>
        <ecNumber evidence="2">2.7.13.3</ecNumber>
    </recommendedName>
</protein>
<dbReference type="PROSITE" id="PS50109">
    <property type="entry name" value="HIS_KIN"/>
    <property type="match status" value="1"/>
</dbReference>
<keyword evidence="8" id="KW-1133">Transmembrane helix</keyword>
<dbReference type="AlphaFoldDB" id="A0A9P3GFE8"/>
<dbReference type="InterPro" id="IPR003594">
    <property type="entry name" value="HATPase_dom"/>
</dbReference>
<feature type="compositionally biased region" description="Polar residues" evidence="7">
    <location>
        <begin position="916"/>
        <end position="931"/>
    </location>
</feature>
<feature type="region of interest" description="Disordered" evidence="7">
    <location>
        <begin position="774"/>
        <end position="822"/>
    </location>
</feature>
<dbReference type="PANTHER" id="PTHR43047">
    <property type="entry name" value="TWO-COMPONENT HISTIDINE PROTEIN KINASE"/>
    <property type="match status" value="1"/>
</dbReference>
<dbReference type="SUPFAM" id="SSF52172">
    <property type="entry name" value="CheY-like"/>
    <property type="match status" value="1"/>
</dbReference>
<dbReference type="Pfam" id="PF00072">
    <property type="entry name" value="Response_reg"/>
    <property type="match status" value="1"/>
</dbReference>
<evidence type="ECO:0000256" key="1">
    <source>
        <dbReference type="ARBA" id="ARBA00000085"/>
    </source>
</evidence>
<dbReference type="Gene3D" id="3.30.565.10">
    <property type="entry name" value="Histidine kinase-like ATPase, C-terminal domain"/>
    <property type="match status" value="1"/>
</dbReference>
<feature type="compositionally biased region" description="Polar residues" evidence="7">
    <location>
        <begin position="75"/>
        <end position="94"/>
    </location>
</feature>
<dbReference type="GO" id="GO:0000155">
    <property type="term" value="F:phosphorelay sensor kinase activity"/>
    <property type="evidence" value="ECO:0007669"/>
    <property type="project" value="InterPro"/>
</dbReference>
<keyword evidence="12" id="KW-1185">Reference proteome</keyword>
<gene>
    <name evidence="11" type="ORF">PsYK624_100250</name>
</gene>
<dbReference type="SMART" id="SM00388">
    <property type="entry name" value="HisKA"/>
    <property type="match status" value="1"/>
</dbReference>
<keyword evidence="8" id="KW-0472">Membrane</keyword>
<sequence length="1118" mass="123205">MTTSSSSHVGVKHSTGHGDVTTRAASPNQDDDDDDELPPPVTADYPDGRRKKKTRISMGLHVRWDKFLRKLGSGTAPSTSSALDESSGGSTGYNRSRGGAPQAEDGDEVDEVVVDREWSGEIKSSVHSEHGGSPEKSHGSNPQLGYGGTNTDRDSVAINADGCWANHTLLIWLRYRIWPATYGFFCTHFLDEKSENHYKKENWFLRKSLALWAAAFYIVNWALATAFIPRHPGDLADIIFYYGIAPAFTFPLFFMVVYDFPRDRPILYQSYLAFSTWMWSVFQILFIYLCGFYLNTPGHFDCEGKDFLITFYYTSALQTIALFGLGLNRFPAMIGIIVFTGLGFGLIVPEKTSFVRNVINFIIFQAFLLYIHYMRENAERRLYTLRDQLKIQFRATQKAQVNERKAADSKRRLTSYVFHEVRVPLNTALLAVQNMDASGTVAKEQEIEFKALEGSLSMMSKVLNDVLDFNRMDSGRFESVLKPYSFHQVMRSLFVPLRLATDARGLEFITDLDRNIDRVARRALSEARGESQDAIARYMVENAEEDGIVVGDETRLRQIITNLASNACKFTPAGGKLMITTKLVIPNLQPAEDERELEKEVEEADRELEKSSRDLPSPGWTEKDGGDDRDAPSTTVAGSERPDVDEKHADRHADRRAPGLSRSLLSQHDVMTSKPTPLEWIVVRIEVTDTGCGIRPKDMVQTKLFSAFNQTEMGRQQGGKGTGLGLALVRQIVKRSGGRLGVRSKVNEGSTFWVELPLGVGSKVAAGLNTPDAIRFNSDLSTPSDRPDYGSPRVSMSTKSPLPIPSPLPSPPTDPSRSSSVSVLHSIMEQGGLVEISTKKNEHGRPPTRTIGDPSTGTEPMRTHSSGSSSPPEPDTPPERPTTLTEESSDTTIKPTRLELPKPRDFAIDEHVTEGTMPTANTSSGLQVVTPGSTTSSAAGSVSAASAASSVQFESGMRVLVVDDDPLTRKLMSRMLTRLGCKVTTAENGEIALDLILNPAVRSTPSSEDTGSSGLVPGDGVLNVSDERYAVVFLDNQMPVMSGLEAVGKLRRRGRKDFVVGVTGNALLTDQQEYLDAGVDHVLTKPVLEKSLKAMLHVADERRKRGTHTREHFPPAPS</sequence>
<dbReference type="SMART" id="SM00387">
    <property type="entry name" value="HATPase_c"/>
    <property type="match status" value="1"/>
</dbReference>
<evidence type="ECO:0000256" key="7">
    <source>
        <dbReference type="SAM" id="MobiDB-lite"/>
    </source>
</evidence>
<keyword evidence="8" id="KW-0812">Transmembrane</keyword>
<keyword evidence="4" id="KW-0808">Transferase</keyword>
<dbReference type="CDD" id="cd00082">
    <property type="entry name" value="HisKA"/>
    <property type="match status" value="1"/>
</dbReference>
<dbReference type="PROSITE" id="PS50110">
    <property type="entry name" value="RESPONSE_REGULATORY"/>
    <property type="match status" value="1"/>
</dbReference>
<reference evidence="11 12" key="1">
    <citation type="submission" date="2021-08" db="EMBL/GenBank/DDBJ databases">
        <title>Draft Genome Sequence of Phanerochaete sordida strain YK-624.</title>
        <authorList>
            <person name="Mori T."/>
            <person name="Dohra H."/>
            <person name="Suzuki T."/>
            <person name="Kawagishi H."/>
            <person name="Hirai H."/>
        </authorList>
    </citation>
    <scope>NUCLEOTIDE SEQUENCE [LARGE SCALE GENOMIC DNA]</scope>
    <source>
        <strain evidence="11 12">YK-624</strain>
    </source>
</reference>
<dbReference type="Gene3D" id="3.40.50.2300">
    <property type="match status" value="1"/>
</dbReference>
<dbReference type="SMART" id="SM00448">
    <property type="entry name" value="REC"/>
    <property type="match status" value="1"/>
</dbReference>
<evidence type="ECO:0000256" key="6">
    <source>
        <dbReference type="PROSITE-ProRule" id="PRU00169"/>
    </source>
</evidence>
<dbReference type="InterPro" id="IPR004358">
    <property type="entry name" value="Sig_transdc_His_kin-like_C"/>
</dbReference>
<evidence type="ECO:0000313" key="11">
    <source>
        <dbReference type="EMBL" id="GJE93860.1"/>
    </source>
</evidence>
<dbReference type="SUPFAM" id="SSF47384">
    <property type="entry name" value="Homodimeric domain of signal transducing histidine kinase"/>
    <property type="match status" value="1"/>
</dbReference>
<dbReference type="PRINTS" id="PR00344">
    <property type="entry name" value="BCTRLSENSOR"/>
</dbReference>
<dbReference type="GO" id="GO:0009927">
    <property type="term" value="F:histidine phosphotransfer kinase activity"/>
    <property type="evidence" value="ECO:0007669"/>
    <property type="project" value="TreeGrafter"/>
</dbReference>
<comment type="catalytic activity">
    <reaction evidence="1">
        <text>ATP + protein L-histidine = ADP + protein N-phospho-L-histidine.</text>
        <dbReference type="EC" id="2.7.13.3"/>
    </reaction>
</comment>
<feature type="transmembrane region" description="Helical" evidence="8">
    <location>
        <begin position="209"/>
        <end position="228"/>
    </location>
</feature>
<evidence type="ECO:0000259" key="9">
    <source>
        <dbReference type="PROSITE" id="PS50109"/>
    </source>
</evidence>
<evidence type="ECO:0000256" key="8">
    <source>
        <dbReference type="SAM" id="Phobius"/>
    </source>
</evidence>
<dbReference type="InterPro" id="IPR005467">
    <property type="entry name" value="His_kinase_dom"/>
</dbReference>
<feature type="compositionally biased region" description="Acidic residues" evidence="7">
    <location>
        <begin position="591"/>
        <end position="606"/>
    </location>
</feature>
<feature type="compositionally biased region" description="Basic and acidic residues" evidence="7">
    <location>
        <begin position="621"/>
        <end position="631"/>
    </location>
</feature>
<dbReference type="OrthoDB" id="60033at2759"/>
<dbReference type="Pfam" id="PF02518">
    <property type="entry name" value="HATPase_c"/>
    <property type="match status" value="1"/>
</dbReference>
<feature type="transmembrane region" description="Helical" evidence="8">
    <location>
        <begin position="332"/>
        <end position="348"/>
    </location>
</feature>
<feature type="modified residue" description="4-aspartylphosphate" evidence="6">
    <location>
        <position position="1035"/>
    </location>
</feature>
<feature type="transmembrane region" description="Helical" evidence="8">
    <location>
        <begin position="240"/>
        <end position="260"/>
    </location>
</feature>